<organism evidence="1 2">
    <name type="scientific">Brachionus plicatilis</name>
    <name type="common">Marine rotifer</name>
    <name type="synonym">Brachionus muelleri</name>
    <dbReference type="NCBI Taxonomy" id="10195"/>
    <lineage>
        <taxon>Eukaryota</taxon>
        <taxon>Metazoa</taxon>
        <taxon>Spiralia</taxon>
        <taxon>Gnathifera</taxon>
        <taxon>Rotifera</taxon>
        <taxon>Eurotatoria</taxon>
        <taxon>Monogononta</taxon>
        <taxon>Pseudotrocha</taxon>
        <taxon>Ploima</taxon>
        <taxon>Brachionidae</taxon>
        <taxon>Brachionus</taxon>
    </lineage>
</organism>
<dbReference type="AlphaFoldDB" id="A0A3M7REM7"/>
<dbReference type="EMBL" id="REGN01003553">
    <property type="protein sequence ID" value="RNA21996.1"/>
    <property type="molecule type" value="Genomic_DNA"/>
</dbReference>
<name>A0A3M7REM7_BRAPC</name>
<dbReference type="Proteomes" id="UP000276133">
    <property type="component" value="Unassembled WGS sequence"/>
</dbReference>
<evidence type="ECO:0000313" key="1">
    <source>
        <dbReference type="EMBL" id="RNA21996.1"/>
    </source>
</evidence>
<comment type="caution">
    <text evidence="1">The sequence shown here is derived from an EMBL/GenBank/DDBJ whole genome shotgun (WGS) entry which is preliminary data.</text>
</comment>
<gene>
    <name evidence="1" type="ORF">BpHYR1_007498</name>
</gene>
<proteinExistence type="predicted"/>
<evidence type="ECO:0000313" key="2">
    <source>
        <dbReference type="Proteomes" id="UP000276133"/>
    </source>
</evidence>
<sequence>MQGFKNIFNYHQTVTFKLFKKTAFVSKNFYEKKNLNLKKRITKQQSNNVQARGYRQYSSTY</sequence>
<keyword evidence="2" id="KW-1185">Reference proteome</keyword>
<accession>A0A3M7REM7</accession>
<reference evidence="1 2" key="1">
    <citation type="journal article" date="2018" name="Sci. Rep.">
        <title>Genomic signatures of local adaptation to the degree of environmental predictability in rotifers.</title>
        <authorList>
            <person name="Franch-Gras L."/>
            <person name="Hahn C."/>
            <person name="Garcia-Roger E.M."/>
            <person name="Carmona M.J."/>
            <person name="Serra M."/>
            <person name="Gomez A."/>
        </authorList>
    </citation>
    <scope>NUCLEOTIDE SEQUENCE [LARGE SCALE GENOMIC DNA]</scope>
    <source>
        <strain evidence="1">HYR1</strain>
    </source>
</reference>
<protein>
    <submittedName>
        <fullName evidence="1">Uncharacterized protein</fullName>
    </submittedName>
</protein>